<feature type="region of interest" description="Disordered" evidence="2">
    <location>
        <begin position="652"/>
        <end position="673"/>
    </location>
</feature>
<dbReference type="Proteomes" id="UP000887572">
    <property type="component" value="Unplaced"/>
</dbReference>
<feature type="compositionally biased region" description="Low complexity" evidence="2">
    <location>
        <begin position="424"/>
        <end position="456"/>
    </location>
</feature>
<reference evidence="4" key="1">
    <citation type="submission" date="2022-11" db="UniProtKB">
        <authorList>
            <consortium name="WormBaseParasite"/>
        </authorList>
    </citation>
    <scope>IDENTIFICATION</scope>
</reference>
<feature type="compositionally biased region" description="Pro residues" evidence="2">
    <location>
        <begin position="159"/>
        <end position="170"/>
    </location>
</feature>
<feature type="compositionally biased region" description="Polar residues" evidence="2">
    <location>
        <begin position="1"/>
        <end position="10"/>
    </location>
</feature>
<feature type="compositionally biased region" description="Basic and acidic residues" evidence="2">
    <location>
        <begin position="654"/>
        <end position="668"/>
    </location>
</feature>
<sequence length="764" mass="86432">MNNSSENSLLQFERLEKQLNGSAKRGAPPDQRQPRNQPSIQEVDDDDGGEAHDQTLQLPSHEAFMRQGMADGEAEDGSDVPVELSYQRLLQNSPSIISSGSTERQQLHSSTHSSPAPRPSSLSASRAAPKTTPRTSSTTTLMAPLKVPDFKQSELRPLPSRPLQPPPPPLSVQKARPMFQSTPHNKKQLLKPTTPGGHQISPIPEEGELDLDRLVSALLDDQQQQQQQVATTAASAADQRAVTSLITQLRDVIAQWDWAKARHRHVEKIYFERQTEEQDARWEQLNAEISKFNERKADEWAQIAKVRAELHAEREKRMGKKDADRLKELEQELTKLKSKDALGSQRASEWRTRVRELEGEVRVREQSYTDNIMRIKKLERQLVTAEQENSNLRTRLTLLRSEVAKKKQQEEHQQQQHQHARKVPAAAAPQPPSSNSNSTTNSQHHQQQQLDQNQQQLVAAHRPTPFRMINGPRDRTAAAVHQTVTNTDMGGDVVVTELVSCRRTMPTTTGRAGRGDTVQQHALHRCMLYEWPSTRNFRWTSDGTAHRTSGESVQIDYLHAERLYEVRMPRGHLLRFLLSGQLELHWANGDRTLVLPDNERRELFSPEQPNFRMEIFMPTGVAYRLIAQTQWQREAFVPDSARMSARADGSFVAEHVEERQPKPADRGDGLLGRPSLQINSPDFQLRRFADTKAVKLALDRRAGVQLWLCTDNVLLVKHVFKPVAVAFNNTPAQKCVCFSYGRCRHINTNNSNNGTTIANNGNNG</sequence>
<evidence type="ECO:0000256" key="2">
    <source>
        <dbReference type="SAM" id="MobiDB-lite"/>
    </source>
</evidence>
<proteinExistence type="predicted"/>
<feature type="compositionally biased region" description="Basic and acidic residues" evidence="2">
    <location>
        <begin position="404"/>
        <end position="414"/>
    </location>
</feature>
<evidence type="ECO:0000313" key="3">
    <source>
        <dbReference type="Proteomes" id="UP000887572"/>
    </source>
</evidence>
<feature type="compositionally biased region" description="Polar residues" evidence="2">
    <location>
        <begin position="88"/>
        <end position="112"/>
    </location>
</feature>
<keyword evidence="3" id="KW-1185">Reference proteome</keyword>
<protein>
    <submittedName>
        <fullName evidence="4">Uncharacterized protein</fullName>
    </submittedName>
</protein>
<evidence type="ECO:0000313" key="4">
    <source>
        <dbReference type="WBParaSite" id="Gr19_v10_g6750.t1"/>
    </source>
</evidence>
<keyword evidence="1" id="KW-0175">Coiled coil</keyword>
<feature type="coiled-coil region" evidence="1">
    <location>
        <begin position="312"/>
        <end position="339"/>
    </location>
</feature>
<organism evidence="3 4">
    <name type="scientific">Globodera rostochiensis</name>
    <name type="common">Golden nematode worm</name>
    <name type="synonym">Heterodera rostochiensis</name>
    <dbReference type="NCBI Taxonomy" id="31243"/>
    <lineage>
        <taxon>Eukaryota</taxon>
        <taxon>Metazoa</taxon>
        <taxon>Ecdysozoa</taxon>
        <taxon>Nematoda</taxon>
        <taxon>Chromadorea</taxon>
        <taxon>Rhabditida</taxon>
        <taxon>Tylenchina</taxon>
        <taxon>Tylenchomorpha</taxon>
        <taxon>Tylenchoidea</taxon>
        <taxon>Heteroderidae</taxon>
        <taxon>Heteroderinae</taxon>
        <taxon>Globodera</taxon>
    </lineage>
</organism>
<feature type="compositionally biased region" description="Low complexity" evidence="2">
    <location>
        <begin position="113"/>
        <end position="140"/>
    </location>
</feature>
<dbReference type="WBParaSite" id="Gr19_v10_g6750.t1">
    <property type="protein sequence ID" value="Gr19_v10_g6750.t1"/>
    <property type="gene ID" value="Gr19_v10_g6750"/>
</dbReference>
<name>A0A914I4A0_GLORO</name>
<evidence type="ECO:0000256" key="1">
    <source>
        <dbReference type="SAM" id="Coils"/>
    </source>
</evidence>
<dbReference type="AlphaFoldDB" id="A0A914I4A0"/>
<feature type="region of interest" description="Disordered" evidence="2">
    <location>
        <begin position="404"/>
        <end position="456"/>
    </location>
</feature>
<accession>A0A914I4A0</accession>
<feature type="region of interest" description="Disordered" evidence="2">
    <location>
        <begin position="1"/>
        <end position="204"/>
    </location>
</feature>